<dbReference type="Proteomes" id="UP001216899">
    <property type="component" value="Chromosome"/>
</dbReference>
<evidence type="ECO:0000313" key="1">
    <source>
        <dbReference type="EMBL" id="WDA11434.1"/>
    </source>
</evidence>
<sequence>MSDVPIERTTVDMTTSRIVEKGTATFALLAPRKDLCQTCARQHPDDQPHDATALYYQYAFYGQNGRWPNWQDAMEHCAPDVKESWTAALTKMGVDVAGGGVRPATGQGQNND</sequence>
<dbReference type="EMBL" id="CP117466">
    <property type="protein sequence ID" value="WDA11434.1"/>
    <property type="molecule type" value="Genomic_DNA"/>
</dbReference>
<proteinExistence type="predicted"/>
<accession>A0ABY7UNC9</accession>
<reference evidence="1 2" key="1">
    <citation type="submission" date="2023-02" db="EMBL/GenBank/DDBJ databases">
        <title>Whole genome sequenc of Paracoccus marcusii MBLB0836.</title>
        <authorList>
            <person name="Seo M.-J."/>
            <person name="Cho E.-S."/>
            <person name="Hwang C.Y."/>
        </authorList>
    </citation>
    <scope>NUCLEOTIDE SEQUENCE [LARGE SCALE GENOMIC DNA]</scope>
    <source>
        <strain evidence="1 2">MBLB0836</strain>
    </source>
</reference>
<gene>
    <name evidence="1" type="ORF">PRL19_08880</name>
</gene>
<evidence type="ECO:0000313" key="2">
    <source>
        <dbReference type="Proteomes" id="UP001216899"/>
    </source>
</evidence>
<dbReference type="RefSeq" id="WP_273742690.1">
    <property type="nucleotide sequence ID" value="NZ_CP117466.1"/>
</dbReference>
<name>A0ABY7UNC9_9RHOB</name>
<keyword evidence="2" id="KW-1185">Reference proteome</keyword>
<organism evidence="1 2">
    <name type="scientific">Paracoccus marcusii</name>
    <dbReference type="NCBI Taxonomy" id="59779"/>
    <lineage>
        <taxon>Bacteria</taxon>
        <taxon>Pseudomonadati</taxon>
        <taxon>Pseudomonadota</taxon>
        <taxon>Alphaproteobacteria</taxon>
        <taxon>Rhodobacterales</taxon>
        <taxon>Paracoccaceae</taxon>
        <taxon>Paracoccus</taxon>
    </lineage>
</organism>
<protein>
    <submittedName>
        <fullName evidence="1">Uncharacterized protein</fullName>
    </submittedName>
</protein>